<name>A0ABP0RIX2_9DINO</name>
<accession>A0ABP0RIX2</accession>
<evidence type="ECO:0000313" key="2">
    <source>
        <dbReference type="Proteomes" id="UP001642464"/>
    </source>
</evidence>
<reference evidence="1 2" key="1">
    <citation type="submission" date="2024-02" db="EMBL/GenBank/DDBJ databases">
        <authorList>
            <person name="Chen Y."/>
            <person name="Shah S."/>
            <person name="Dougan E. K."/>
            <person name="Thang M."/>
            <person name="Chan C."/>
        </authorList>
    </citation>
    <scope>NUCLEOTIDE SEQUENCE [LARGE SCALE GENOMIC DNA]</scope>
</reference>
<gene>
    <name evidence="1" type="ORF">SCF082_LOCUS46583</name>
</gene>
<comment type="caution">
    <text evidence="1">The sequence shown here is derived from an EMBL/GenBank/DDBJ whole genome shotgun (WGS) entry which is preliminary data.</text>
</comment>
<feature type="non-terminal residue" evidence="1">
    <location>
        <position position="194"/>
    </location>
</feature>
<organism evidence="1 2">
    <name type="scientific">Durusdinium trenchii</name>
    <dbReference type="NCBI Taxonomy" id="1381693"/>
    <lineage>
        <taxon>Eukaryota</taxon>
        <taxon>Sar</taxon>
        <taxon>Alveolata</taxon>
        <taxon>Dinophyceae</taxon>
        <taxon>Suessiales</taxon>
        <taxon>Symbiodiniaceae</taxon>
        <taxon>Durusdinium</taxon>
    </lineage>
</organism>
<keyword evidence="2" id="KW-1185">Reference proteome</keyword>
<dbReference type="Proteomes" id="UP001642464">
    <property type="component" value="Unassembled WGS sequence"/>
</dbReference>
<feature type="non-terminal residue" evidence="1">
    <location>
        <position position="1"/>
    </location>
</feature>
<proteinExistence type="predicted"/>
<sequence length="194" mass="21932">TKNVHYLLYKTNIMGLLRGDGLHMDNNCTVKALNHSGFGSSPDQFPRALRHHGMLLKQSGPPESLLRHMLQSGLSDGLTDGLLQLIVRRIGAKHVKMGEKRMGKKSWLWSIILHVFPDLPTEEQTDMLLEMLGGKVRESFVPDEIADGALKAMPREDVVNDFAALREKLDKSIAEKRFKEEVTRKVGERGEREH</sequence>
<dbReference type="EMBL" id="CAXAMM010041453">
    <property type="protein sequence ID" value="CAK9099460.1"/>
    <property type="molecule type" value="Genomic_DNA"/>
</dbReference>
<evidence type="ECO:0000313" key="1">
    <source>
        <dbReference type="EMBL" id="CAK9099460.1"/>
    </source>
</evidence>
<protein>
    <recommendedName>
        <fullName evidence="3">Globin</fullName>
    </recommendedName>
</protein>
<evidence type="ECO:0008006" key="3">
    <source>
        <dbReference type="Google" id="ProtNLM"/>
    </source>
</evidence>